<reference evidence="6 7" key="1">
    <citation type="journal article" date="2017" name="Gigascience">
        <title>Draft genome of the honey bee ectoparasitic mite, Tropilaelaps mercedesae, is shaped by the parasitic life history.</title>
        <authorList>
            <person name="Dong X."/>
            <person name="Armstrong S.D."/>
            <person name="Xia D."/>
            <person name="Makepeace B.L."/>
            <person name="Darby A.C."/>
            <person name="Kadowaki T."/>
        </authorList>
    </citation>
    <scope>NUCLEOTIDE SEQUENCE [LARGE SCALE GENOMIC DNA]</scope>
    <source>
        <strain evidence="6">Wuxi-XJTLU</strain>
    </source>
</reference>
<keyword evidence="7" id="KW-1185">Reference proteome</keyword>
<dbReference type="GO" id="GO:0012505">
    <property type="term" value="C:endomembrane system"/>
    <property type="evidence" value="ECO:0007669"/>
    <property type="project" value="TreeGrafter"/>
</dbReference>
<feature type="chain" id="PRO_5013320387" evidence="4">
    <location>
        <begin position="23"/>
        <end position="429"/>
    </location>
</feature>
<dbReference type="GO" id="GO:0016787">
    <property type="term" value="F:hydrolase activity"/>
    <property type="evidence" value="ECO:0007669"/>
    <property type="project" value="TreeGrafter"/>
</dbReference>
<evidence type="ECO:0000259" key="5">
    <source>
        <dbReference type="Pfam" id="PF03088"/>
    </source>
</evidence>
<dbReference type="InterPro" id="IPR011042">
    <property type="entry name" value="6-blade_b-propeller_TolB-like"/>
</dbReference>
<dbReference type="InterPro" id="IPR018119">
    <property type="entry name" value="Strictosidine_synth_cons-reg"/>
</dbReference>
<evidence type="ECO:0000313" key="7">
    <source>
        <dbReference type="Proteomes" id="UP000192247"/>
    </source>
</evidence>
<keyword evidence="4" id="KW-0732">Signal</keyword>
<dbReference type="InParanoid" id="A0A1V9XNX2"/>
<comment type="similarity">
    <text evidence="1">Belongs to the strictosidine synthase family.</text>
</comment>
<dbReference type="Gene3D" id="2.120.10.30">
    <property type="entry name" value="TolB, C-terminal domain"/>
    <property type="match status" value="1"/>
</dbReference>
<comment type="caution">
    <text evidence="6">The sequence shown here is derived from an EMBL/GenBank/DDBJ whole genome shotgun (WGS) entry which is preliminary data.</text>
</comment>
<evidence type="ECO:0000256" key="2">
    <source>
        <dbReference type="ARBA" id="ARBA00022553"/>
    </source>
</evidence>
<keyword evidence="3" id="KW-0325">Glycoprotein</keyword>
<dbReference type="EMBL" id="MNPL01006714">
    <property type="protein sequence ID" value="OQR75177.1"/>
    <property type="molecule type" value="Genomic_DNA"/>
</dbReference>
<evidence type="ECO:0000313" key="6">
    <source>
        <dbReference type="EMBL" id="OQR75177.1"/>
    </source>
</evidence>
<gene>
    <name evidence="6" type="ORF">BIW11_08597</name>
</gene>
<dbReference type="OrthoDB" id="5307922at2759"/>
<feature type="domain" description="Strictosidine synthase conserved region" evidence="5">
    <location>
        <begin position="191"/>
        <end position="273"/>
    </location>
</feature>
<dbReference type="STRING" id="418985.A0A1V9XNX2"/>
<dbReference type="Proteomes" id="UP000192247">
    <property type="component" value="Unassembled WGS sequence"/>
</dbReference>
<evidence type="ECO:0000256" key="1">
    <source>
        <dbReference type="ARBA" id="ARBA00009191"/>
    </source>
</evidence>
<dbReference type="PANTHER" id="PTHR10426:SF88">
    <property type="entry name" value="ADIPOCYTE PLASMA MEMBRANE-ASSOCIATED PROTEIN HEMOMUCIN-RELATED"/>
    <property type="match status" value="1"/>
</dbReference>
<dbReference type="AlphaFoldDB" id="A0A1V9XNX2"/>
<keyword evidence="2" id="KW-0597">Phosphoprotein</keyword>
<feature type="signal peptide" evidence="4">
    <location>
        <begin position="1"/>
        <end position="22"/>
    </location>
</feature>
<dbReference type="Pfam" id="PF03088">
    <property type="entry name" value="Str_synth"/>
    <property type="match status" value="1"/>
</dbReference>
<dbReference type="SUPFAM" id="SSF63829">
    <property type="entry name" value="Calcium-dependent phosphotriesterase"/>
    <property type="match status" value="1"/>
</dbReference>
<evidence type="ECO:0000256" key="4">
    <source>
        <dbReference type="SAM" id="SignalP"/>
    </source>
</evidence>
<name>A0A1V9XNX2_9ACAR</name>
<evidence type="ECO:0000256" key="3">
    <source>
        <dbReference type="ARBA" id="ARBA00023180"/>
    </source>
</evidence>
<sequence length="429" mass="47602">MKAIFALALVTCQFIIVKPESALSTRSPRCEVNLGDPLSGDTIFFNQFLSVARCVKKDYLGKKEMASPYSERIPDIPSESIDSKLVEKFPFIVGPETIEVLESEDVAYTGADDGYIYEIDLIGWNATKLTTACSASGVTQCRPQGIRVTSDNKMYFADLAGLCVYDFSTAEVTVLVPRLSVVENLTVMLPNDLDVDEGTQIVYMSDGSTNYANTDILRGTLLHENSGRVLAYDIKTGEVSVLVSSLSFPNGIQLSHDKKTLLVNEMNKRRILQVTLAEASKGEYKVFTPALPGEPDNIRAASNGNYWVAINLARNGSQKVFYDYIANDKCATERYIKMNDFVVEYLRLVGKTTQREDYDRVADRLGSYQFISEMASHQGSFVLVDGSGKVTKRYTSEKTGFFSNPTEYKNMLLIGNDRHPNIAIVQGIL</sequence>
<dbReference type="PANTHER" id="PTHR10426">
    <property type="entry name" value="STRICTOSIDINE SYNTHASE-RELATED"/>
    <property type="match status" value="1"/>
</dbReference>
<organism evidence="6 7">
    <name type="scientific">Tropilaelaps mercedesae</name>
    <dbReference type="NCBI Taxonomy" id="418985"/>
    <lineage>
        <taxon>Eukaryota</taxon>
        <taxon>Metazoa</taxon>
        <taxon>Ecdysozoa</taxon>
        <taxon>Arthropoda</taxon>
        <taxon>Chelicerata</taxon>
        <taxon>Arachnida</taxon>
        <taxon>Acari</taxon>
        <taxon>Parasitiformes</taxon>
        <taxon>Mesostigmata</taxon>
        <taxon>Gamasina</taxon>
        <taxon>Dermanyssoidea</taxon>
        <taxon>Laelapidae</taxon>
        <taxon>Tropilaelaps</taxon>
    </lineage>
</organism>
<protein>
    <submittedName>
        <fullName evidence="6">Adipocyte plasma membrane-associated protein-like</fullName>
    </submittedName>
</protein>
<accession>A0A1V9XNX2</accession>
<proteinExistence type="inferred from homology"/>